<dbReference type="AlphaFoldDB" id="A0A0C3BZ90"/>
<dbReference type="PANTHER" id="PTHR48104">
    <property type="entry name" value="METACASPASE-4"/>
    <property type="match status" value="1"/>
</dbReference>
<dbReference type="HOGENOM" id="CLU_011935_1_0_1"/>
<dbReference type="Proteomes" id="UP000053424">
    <property type="component" value="Unassembled WGS sequence"/>
</dbReference>
<evidence type="ECO:0000313" key="7">
    <source>
        <dbReference type="Proteomes" id="UP000053424"/>
    </source>
</evidence>
<gene>
    <name evidence="6" type="ORF">M413DRAFT_410348</name>
</gene>
<keyword evidence="3" id="KW-0788">Thiol protease</keyword>
<dbReference type="InterPro" id="IPR050452">
    <property type="entry name" value="Metacaspase"/>
</dbReference>
<feature type="compositionally biased region" description="Basic and acidic residues" evidence="4">
    <location>
        <begin position="725"/>
        <end position="736"/>
    </location>
</feature>
<evidence type="ECO:0000313" key="6">
    <source>
        <dbReference type="EMBL" id="KIM41910.1"/>
    </source>
</evidence>
<name>A0A0C3BZ90_HEBCY</name>
<evidence type="ECO:0000259" key="5">
    <source>
        <dbReference type="Pfam" id="PF00656"/>
    </source>
</evidence>
<dbReference type="SUPFAM" id="SSF52129">
    <property type="entry name" value="Caspase-like"/>
    <property type="match status" value="1"/>
</dbReference>
<dbReference type="PANTHER" id="PTHR48104:SF30">
    <property type="entry name" value="METACASPASE-1"/>
    <property type="match status" value="1"/>
</dbReference>
<keyword evidence="7" id="KW-1185">Reference proteome</keyword>
<keyword evidence="2" id="KW-0053">Apoptosis</keyword>
<dbReference type="Gene3D" id="3.40.50.1460">
    <property type="match status" value="1"/>
</dbReference>
<dbReference type="GO" id="GO:0004197">
    <property type="term" value="F:cysteine-type endopeptidase activity"/>
    <property type="evidence" value="ECO:0007669"/>
    <property type="project" value="InterPro"/>
</dbReference>
<dbReference type="GO" id="GO:0006915">
    <property type="term" value="P:apoptotic process"/>
    <property type="evidence" value="ECO:0007669"/>
    <property type="project" value="UniProtKB-KW"/>
</dbReference>
<dbReference type="Pfam" id="PF00656">
    <property type="entry name" value="Peptidase_C14"/>
    <property type="match status" value="1"/>
</dbReference>
<keyword evidence="3" id="KW-0645">Protease</keyword>
<reference evidence="6 7" key="1">
    <citation type="submission" date="2014-04" db="EMBL/GenBank/DDBJ databases">
        <authorList>
            <consortium name="DOE Joint Genome Institute"/>
            <person name="Kuo A."/>
            <person name="Gay G."/>
            <person name="Dore J."/>
            <person name="Kohler A."/>
            <person name="Nagy L.G."/>
            <person name="Floudas D."/>
            <person name="Copeland A."/>
            <person name="Barry K.W."/>
            <person name="Cichocki N."/>
            <person name="Veneault-Fourrey C."/>
            <person name="LaButti K."/>
            <person name="Lindquist E.A."/>
            <person name="Lipzen A."/>
            <person name="Lundell T."/>
            <person name="Morin E."/>
            <person name="Murat C."/>
            <person name="Sun H."/>
            <person name="Tunlid A."/>
            <person name="Henrissat B."/>
            <person name="Grigoriev I.V."/>
            <person name="Hibbett D.S."/>
            <person name="Martin F."/>
            <person name="Nordberg H.P."/>
            <person name="Cantor M.N."/>
            <person name="Hua S.X."/>
        </authorList>
    </citation>
    <scope>NUCLEOTIDE SEQUENCE [LARGE SCALE GENOMIC DNA]</scope>
    <source>
        <strain evidence="7">h7</strain>
    </source>
</reference>
<dbReference type="InterPro" id="IPR011600">
    <property type="entry name" value="Pept_C14_caspase"/>
</dbReference>
<dbReference type="GO" id="GO:0006508">
    <property type="term" value="P:proteolysis"/>
    <property type="evidence" value="ECO:0007669"/>
    <property type="project" value="InterPro"/>
</dbReference>
<proteinExistence type="inferred from homology"/>
<reference evidence="7" key="2">
    <citation type="submission" date="2015-01" db="EMBL/GenBank/DDBJ databases">
        <title>Evolutionary Origins and Diversification of the Mycorrhizal Mutualists.</title>
        <authorList>
            <consortium name="DOE Joint Genome Institute"/>
            <consortium name="Mycorrhizal Genomics Consortium"/>
            <person name="Kohler A."/>
            <person name="Kuo A."/>
            <person name="Nagy L.G."/>
            <person name="Floudas D."/>
            <person name="Copeland A."/>
            <person name="Barry K.W."/>
            <person name="Cichocki N."/>
            <person name="Veneault-Fourrey C."/>
            <person name="LaButti K."/>
            <person name="Lindquist E.A."/>
            <person name="Lipzen A."/>
            <person name="Lundell T."/>
            <person name="Morin E."/>
            <person name="Murat C."/>
            <person name="Riley R."/>
            <person name="Ohm R."/>
            <person name="Sun H."/>
            <person name="Tunlid A."/>
            <person name="Henrissat B."/>
            <person name="Grigoriev I.V."/>
            <person name="Hibbett D.S."/>
            <person name="Martin F."/>
        </authorList>
    </citation>
    <scope>NUCLEOTIDE SEQUENCE [LARGE SCALE GENOMIC DNA]</scope>
    <source>
        <strain evidence="7">h7</strain>
    </source>
</reference>
<organism evidence="6 7">
    <name type="scientific">Hebeloma cylindrosporum</name>
    <dbReference type="NCBI Taxonomy" id="76867"/>
    <lineage>
        <taxon>Eukaryota</taxon>
        <taxon>Fungi</taxon>
        <taxon>Dikarya</taxon>
        <taxon>Basidiomycota</taxon>
        <taxon>Agaricomycotina</taxon>
        <taxon>Agaricomycetes</taxon>
        <taxon>Agaricomycetidae</taxon>
        <taxon>Agaricales</taxon>
        <taxon>Agaricineae</taxon>
        <taxon>Hymenogastraceae</taxon>
        <taxon>Hebeloma</taxon>
    </lineage>
</organism>
<accession>A0A0C3BZ90</accession>
<evidence type="ECO:0000256" key="3">
    <source>
        <dbReference type="ARBA" id="ARBA00022807"/>
    </source>
</evidence>
<feature type="domain" description="Peptidase C14 caspase" evidence="5">
    <location>
        <begin position="57"/>
        <end position="304"/>
    </location>
</feature>
<evidence type="ECO:0000256" key="4">
    <source>
        <dbReference type="SAM" id="MobiDB-lite"/>
    </source>
</evidence>
<sequence length="793" mass="88128">MSRSPGSSWMSPSDSISRTGRLWRVTNSRRSSTIESIPSPIESQSPPIYSRPKPQLFALLIGINDYDQIRPLRGAVPDIIAVKEYLESHLKVPQDQIQTLLNRAASRDAIIEGFKQLESGERIKEGDPIFIYFAGHGSEIPDPEGGPAKMQAIVPQNYCERPGDEVPAILDRTIGALLAKIADKKGDNITLVFDCCHSASGTRGEKSNGAWLSVNVRSVRIEPSIHAEDLDSDIWYSGQRGTSISSNHLHGNLSSHMLIAACSSSESAIEINGRGSFSSSFLKLLRSVPPDQLRYADILTRMDAIPHQNPQCEGLNQKRYLFNSRISMHARTCFNITFEQETFVIDGGLVAGVSQGAEFAIHASTDVLLEKPLGTLIVDKLGAFSADLKLPPGAPSFILSQPSIALQTKTGQRKDLRLYVPSHDDLGACHDALIQLMDREHEFDSIDLVDNPDDADFVLAMENANVAFFYRDERILRHGLNRLYKNVVPTPEELAPVLKSAAHFYWKLNRTNNNPEVNSGVQVELYRLLPPKIRRFDDLNGGLSPIGPNLHEGSIMNVVVDTDLNIPYGFKLTNNTSYDLYPYLFYFDLSDFSIVSYYESPSTAKRYTLDVPLPKNGGVLTIGYGAGGAPAQTFVLQTGQQLDVGFLKIFLCTNPVDLSMMAQASPFESTRSGEQIAKPREEAWGTMLIPLLQFPSDPASIQRIQEENIAHEQKSNNTREIYQLREEPQQEQRQESTEILPATRPNEMPGQRQISHDLLPEVEPLSSSETAQSDFGSWLWTLWSNWGDIFSGP</sequence>
<dbReference type="OrthoDB" id="3223806at2759"/>
<evidence type="ECO:0000256" key="2">
    <source>
        <dbReference type="ARBA" id="ARBA00022703"/>
    </source>
</evidence>
<dbReference type="InterPro" id="IPR029030">
    <property type="entry name" value="Caspase-like_dom_sf"/>
</dbReference>
<keyword evidence="3" id="KW-0378">Hydrolase</keyword>
<dbReference type="EMBL" id="KN831779">
    <property type="protein sequence ID" value="KIM41910.1"/>
    <property type="molecule type" value="Genomic_DNA"/>
</dbReference>
<comment type="similarity">
    <text evidence="1">Belongs to the peptidase C14B family.</text>
</comment>
<evidence type="ECO:0000256" key="1">
    <source>
        <dbReference type="ARBA" id="ARBA00009005"/>
    </source>
</evidence>
<feature type="region of interest" description="Disordered" evidence="4">
    <location>
        <begin position="725"/>
        <end position="751"/>
    </location>
</feature>
<protein>
    <recommendedName>
        <fullName evidence="5">Peptidase C14 caspase domain-containing protein</fullName>
    </recommendedName>
</protein>
<dbReference type="GO" id="GO:0005737">
    <property type="term" value="C:cytoplasm"/>
    <property type="evidence" value="ECO:0007669"/>
    <property type="project" value="TreeGrafter"/>
</dbReference>